<feature type="compositionally biased region" description="Polar residues" evidence="1">
    <location>
        <begin position="1"/>
        <end position="13"/>
    </location>
</feature>
<sequence>MGAPDSSNPTAGRSNRKHRSRSGARKTVNLNAGGGALPIQCQYCSGQSFRRSRLRGEDFWQLFLMRYPVRCLRCSQRQMVSFTVAGLSLSSLTHHPRPARTEDSWKHWTEPSESSAHVAMQPPRRDE</sequence>
<organism evidence="2 3">
    <name type="scientific">Edaphobacter acidisoli</name>
    <dbReference type="NCBI Taxonomy" id="2040573"/>
    <lineage>
        <taxon>Bacteria</taxon>
        <taxon>Pseudomonadati</taxon>
        <taxon>Acidobacteriota</taxon>
        <taxon>Terriglobia</taxon>
        <taxon>Terriglobales</taxon>
        <taxon>Acidobacteriaceae</taxon>
        <taxon>Edaphobacter</taxon>
    </lineage>
</organism>
<proteinExistence type="predicted"/>
<gene>
    <name evidence="2" type="ORF">GCM10011507_20850</name>
</gene>
<feature type="region of interest" description="Disordered" evidence="1">
    <location>
        <begin position="93"/>
        <end position="127"/>
    </location>
</feature>
<accession>A0A916RT97</accession>
<protein>
    <submittedName>
        <fullName evidence="2">Uncharacterized protein</fullName>
    </submittedName>
</protein>
<dbReference type="EMBL" id="BMJB01000001">
    <property type="protein sequence ID" value="GGA69203.1"/>
    <property type="molecule type" value="Genomic_DNA"/>
</dbReference>
<dbReference type="Proteomes" id="UP000648801">
    <property type="component" value="Unassembled WGS sequence"/>
</dbReference>
<evidence type="ECO:0000256" key="1">
    <source>
        <dbReference type="SAM" id="MobiDB-lite"/>
    </source>
</evidence>
<feature type="region of interest" description="Disordered" evidence="1">
    <location>
        <begin position="1"/>
        <end position="31"/>
    </location>
</feature>
<evidence type="ECO:0000313" key="3">
    <source>
        <dbReference type="Proteomes" id="UP000648801"/>
    </source>
</evidence>
<name>A0A916RT97_9BACT</name>
<reference evidence="2" key="1">
    <citation type="journal article" date="2014" name="Int. J. Syst. Evol. Microbiol.">
        <title>Complete genome sequence of Corynebacterium casei LMG S-19264T (=DSM 44701T), isolated from a smear-ripened cheese.</title>
        <authorList>
            <consortium name="US DOE Joint Genome Institute (JGI-PGF)"/>
            <person name="Walter F."/>
            <person name="Albersmeier A."/>
            <person name="Kalinowski J."/>
            <person name="Ruckert C."/>
        </authorList>
    </citation>
    <scope>NUCLEOTIDE SEQUENCE</scope>
    <source>
        <strain evidence="2">CGMCC 1.15447</strain>
    </source>
</reference>
<feature type="compositionally biased region" description="Basic and acidic residues" evidence="1">
    <location>
        <begin position="99"/>
        <end position="110"/>
    </location>
</feature>
<feature type="compositionally biased region" description="Basic residues" evidence="1">
    <location>
        <begin position="14"/>
        <end position="24"/>
    </location>
</feature>
<evidence type="ECO:0000313" key="2">
    <source>
        <dbReference type="EMBL" id="GGA69203.1"/>
    </source>
</evidence>
<comment type="caution">
    <text evidence="2">The sequence shown here is derived from an EMBL/GenBank/DDBJ whole genome shotgun (WGS) entry which is preliminary data.</text>
</comment>
<keyword evidence="3" id="KW-1185">Reference proteome</keyword>
<reference evidence="2" key="2">
    <citation type="submission" date="2020-09" db="EMBL/GenBank/DDBJ databases">
        <authorList>
            <person name="Sun Q."/>
            <person name="Zhou Y."/>
        </authorList>
    </citation>
    <scope>NUCLEOTIDE SEQUENCE</scope>
    <source>
        <strain evidence="2">CGMCC 1.15447</strain>
    </source>
</reference>
<dbReference type="AlphaFoldDB" id="A0A916RT97"/>